<feature type="transmembrane region" description="Helical" evidence="6">
    <location>
        <begin position="6"/>
        <end position="26"/>
    </location>
</feature>
<dbReference type="Proteomes" id="UP000237684">
    <property type="component" value="Unassembled WGS sequence"/>
</dbReference>
<evidence type="ECO:0000256" key="4">
    <source>
        <dbReference type="ARBA" id="ARBA00022989"/>
    </source>
</evidence>
<dbReference type="EMBL" id="NIGF01000003">
    <property type="protein sequence ID" value="PQV64891.1"/>
    <property type="molecule type" value="Genomic_DNA"/>
</dbReference>
<feature type="transmembrane region" description="Helical" evidence="6">
    <location>
        <begin position="299"/>
        <end position="321"/>
    </location>
</feature>
<protein>
    <submittedName>
        <fullName evidence="8">Tight adherence protein C</fullName>
    </submittedName>
</protein>
<organism evidence="8 9">
    <name type="scientific">Abditibacterium utsteinense</name>
    <dbReference type="NCBI Taxonomy" id="1960156"/>
    <lineage>
        <taxon>Bacteria</taxon>
        <taxon>Pseudomonadati</taxon>
        <taxon>Abditibacteriota</taxon>
        <taxon>Abditibacteriia</taxon>
        <taxon>Abditibacteriales</taxon>
        <taxon>Abditibacteriaceae</taxon>
        <taxon>Abditibacterium</taxon>
    </lineage>
</organism>
<feature type="transmembrane region" description="Helical" evidence="6">
    <location>
        <begin position="115"/>
        <end position="141"/>
    </location>
</feature>
<evidence type="ECO:0000256" key="1">
    <source>
        <dbReference type="ARBA" id="ARBA00004651"/>
    </source>
</evidence>
<evidence type="ECO:0000256" key="3">
    <source>
        <dbReference type="ARBA" id="ARBA00022692"/>
    </source>
</evidence>
<proteinExistence type="predicted"/>
<feature type="domain" description="Type II secretion system protein GspF" evidence="7">
    <location>
        <begin position="192"/>
        <end position="316"/>
    </location>
</feature>
<reference evidence="8 9" key="1">
    <citation type="journal article" date="2018" name="Syst. Appl. Microbiol.">
        <title>Abditibacterium utsteinense sp. nov., the first cultivated member of candidate phylum FBP, isolated from ice-free Antarctic soil samples.</title>
        <authorList>
            <person name="Tahon G."/>
            <person name="Tytgat B."/>
            <person name="Lebbe L."/>
            <person name="Carlier A."/>
            <person name="Willems A."/>
        </authorList>
    </citation>
    <scope>NUCLEOTIDE SEQUENCE [LARGE SCALE GENOMIC DNA]</scope>
    <source>
        <strain evidence="8 9">LMG 29911</strain>
    </source>
</reference>
<accession>A0A2S8SVS3</accession>
<comment type="caution">
    <text evidence="8">The sequence shown here is derived from an EMBL/GenBank/DDBJ whole genome shotgun (WGS) entry which is preliminary data.</text>
</comment>
<feature type="transmembrane region" description="Helical" evidence="6">
    <location>
        <begin position="153"/>
        <end position="172"/>
    </location>
</feature>
<keyword evidence="4 6" id="KW-1133">Transmembrane helix</keyword>
<dbReference type="Pfam" id="PF00482">
    <property type="entry name" value="T2SSF"/>
    <property type="match status" value="1"/>
</dbReference>
<evidence type="ECO:0000256" key="2">
    <source>
        <dbReference type="ARBA" id="ARBA00022475"/>
    </source>
</evidence>
<keyword evidence="5 6" id="KW-0472">Membrane</keyword>
<dbReference type="InParanoid" id="A0A2S8SVS3"/>
<evidence type="ECO:0000256" key="6">
    <source>
        <dbReference type="SAM" id="Phobius"/>
    </source>
</evidence>
<evidence type="ECO:0000313" key="8">
    <source>
        <dbReference type="EMBL" id="PQV64891.1"/>
    </source>
</evidence>
<dbReference type="PANTHER" id="PTHR35007:SF2">
    <property type="entry name" value="PILUS ASSEMBLE PROTEIN"/>
    <property type="match status" value="1"/>
</dbReference>
<dbReference type="GO" id="GO:0005886">
    <property type="term" value="C:plasma membrane"/>
    <property type="evidence" value="ECO:0007669"/>
    <property type="project" value="UniProtKB-SubCell"/>
</dbReference>
<dbReference type="RefSeq" id="WP_105482765.1">
    <property type="nucleotide sequence ID" value="NZ_NIGF01000003.1"/>
</dbReference>
<evidence type="ECO:0000259" key="7">
    <source>
        <dbReference type="Pfam" id="PF00482"/>
    </source>
</evidence>
<dbReference type="AlphaFoldDB" id="A0A2S8SVS3"/>
<dbReference type="OrthoDB" id="9810662at2"/>
<dbReference type="InterPro" id="IPR018076">
    <property type="entry name" value="T2SS_GspF_dom"/>
</dbReference>
<name>A0A2S8SVS3_9BACT</name>
<keyword evidence="2" id="KW-1003">Cell membrane</keyword>
<sequence length="334" mass="36784">MQSLVTPLIIFIWLGFLACLGVLLSARFARVGFQKRLQQALSPDEDEVDELLQEKQNEEMEKSFLSRTLGPITQKLGRNFRTQAKGASGAQVRDMLEQAGHPLGMHYPEFMGLKMFCLIAFTGIGILSSFIMVPLILNFAGMAGDAQSTLMMQGLWILCGAYAGFSGPMFWLRKFVNKRVKQIRKSMADVVDLIVLAIEAGLGFDQAVGEAVAKTKGPLSEELGRVLDEIRVGKPQGEAFRDMSKRVRMSELTLLVAAIDQATRMGTGLASALRLQATEIREKRMAYIREQAGKLPVKMMLPLVFCIFPALFVVILGPAGVKMVEMSASGELNM</sequence>
<evidence type="ECO:0000313" key="9">
    <source>
        <dbReference type="Proteomes" id="UP000237684"/>
    </source>
</evidence>
<comment type="subcellular location">
    <subcellularLocation>
        <location evidence="1">Cell membrane</location>
        <topology evidence="1">Multi-pass membrane protein</topology>
    </subcellularLocation>
</comment>
<keyword evidence="3 6" id="KW-0812">Transmembrane</keyword>
<keyword evidence="9" id="KW-1185">Reference proteome</keyword>
<evidence type="ECO:0000256" key="5">
    <source>
        <dbReference type="ARBA" id="ARBA00023136"/>
    </source>
</evidence>
<gene>
    <name evidence="8" type="ORF">B1R32_103158</name>
</gene>
<dbReference type="PANTHER" id="PTHR35007">
    <property type="entry name" value="INTEGRAL MEMBRANE PROTEIN-RELATED"/>
    <property type="match status" value="1"/>
</dbReference>